<feature type="compositionally biased region" description="Polar residues" evidence="1">
    <location>
        <begin position="30"/>
        <end position="41"/>
    </location>
</feature>
<name>A0A7W9UKG1_9NOCA</name>
<comment type="caution">
    <text evidence="2">The sequence shown here is derived from an EMBL/GenBank/DDBJ whole genome shotgun (WGS) entry which is preliminary data.</text>
</comment>
<reference evidence="2 3" key="1">
    <citation type="submission" date="2020-08" db="EMBL/GenBank/DDBJ databases">
        <title>Sequencing the genomes of 1000 actinobacteria strains.</title>
        <authorList>
            <person name="Klenk H.-P."/>
        </authorList>
    </citation>
    <scope>NUCLEOTIDE SEQUENCE [LARGE SCALE GENOMIC DNA]</scope>
    <source>
        <strain evidence="2 3">DSM 43582</strain>
    </source>
</reference>
<dbReference type="Proteomes" id="UP000540412">
    <property type="component" value="Unassembled WGS sequence"/>
</dbReference>
<proteinExistence type="predicted"/>
<keyword evidence="3" id="KW-1185">Reference proteome</keyword>
<accession>A0A7W9UKG1</accession>
<gene>
    <name evidence="2" type="ORF">BJY24_005356</name>
</gene>
<feature type="region of interest" description="Disordered" evidence="1">
    <location>
        <begin position="1"/>
        <end position="53"/>
    </location>
</feature>
<evidence type="ECO:0000256" key="1">
    <source>
        <dbReference type="SAM" id="MobiDB-lite"/>
    </source>
</evidence>
<evidence type="ECO:0000313" key="2">
    <source>
        <dbReference type="EMBL" id="MBB5916444.1"/>
    </source>
</evidence>
<protein>
    <submittedName>
        <fullName evidence="2">Uncharacterized protein</fullName>
    </submittedName>
</protein>
<evidence type="ECO:0000313" key="3">
    <source>
        <dbReference type="Proteomes" id="UP000540412"/>
    </source>
</evidence>
<dbReference type="EMBL" id="JACHIT010000002">
    <property type="protein sequence ID" value="MBB5916444.1"/>
    <property type="molecule type" value="Genomic_DNA"/>
</dbReference>
<dbReference type="AlphaFoldDB" id="A0A7W9UKG1"/>
<organism evidence="2 3">
    <name type="scientific">Nocardia transvalensis</name>
    <dbReference type="NCBI Taxonomy" id="37333"/>
    <lineage>
        <taxon>Bacteria</taxon>
        <taxon>Bacillati</taxon>
        <taxon>Actinomycetota</taxon>
        <taxon>Actinomycetes</taxon>
        <taxon>Mycobacteriales</taxon>
        <taxon>Nocardiaceae</taxon>
        <taxon>Nocardia</taxon>
    </lineage>
</organism>
<sequence>MTVRSNTPTPASGEDDEAPDDAVVWPEPSPLTSWWQTVMQDSTDRRRPPRGAV</sequence>
<feature type="compositionally biased region" description="Polar residues" evidence="1">
    <location>
        <begin position="1"/>
        <end position="10"/>
    </location>
</feature>